<gene>
    <name evidence="3" type="ORF">AO353_24280</name>
</gene>
<dbReference type="Proteomes" id="UP000066487">
    <property type="component" value="Chromosome"/>
</dbReference>
<dbReference type="PIRSF" id="PIRSF008459">
    <property type="entry name" value="UCP008459"/>
    <property type="match status" value="1"/>
</dbReference>
<organism evidence="3 4">
    <name type="scientific">Pseudomonas fluorescens</name>
    <dbReference type="NCBI Taxonomy" id="294"/>
    <lineage>
        <taxon>Bacteria</taxon>
        <taxon>Pseudomonadati</taxon>
        <taxon>Pseudomonadota</taxon>
        <taxon>Gammaproteobacteria</taxon>
        <taxon>Pseudomonadales</taxon>
        <taxon>Pseudomonadaceae</taxon>
        <taxon>Pseudomonas</taxon>
    </lineage>
</organism>
<proteinExistence type="predicted"/>
<feature type="domain" description="CASTOR ACT" evidence="1">
    <location>
        <begin position="61"/>
        <end position="122"/>
    </location>
</feature>
<dbReference type="InterPro" id="IPR027795">
    <property type="entry name" value="CASTOR_ACT_dom"/>
</dbReference>
<feature type="domain" description="A9CJY8-like N-terminal" evidence="2">
    <location>
        <begin position="14"/>
        <end position="57"/>
    </location>
</feature>
<evidence type="ECO:0000259" key="1">
    <source>
        <dbReference type="Pfam" id="PF13840"/>
    </source>
</evidence>
<evidence type="ECO:0000259" key="2">
    <source>
        <dbReference type="Pfam" id="PF21631"/>
    </source>
</evidence>
<dbReference type="Pfam" id="PF21631">
    <property type="entry name" value="A9CJY8-like_N"/>
    <property type="match status" value="1"/>
</dbReference>
<dbReference type="InterPro" id="IPR051719">
    <property type="entry name" value="CASTOR_mTORC1"/>
</dbReference>
<dbReference type="RefSeq" id="WP_054597264.1">
    <property type="nucleotide sequence ID" value="NZ_CP012830.1"/>
</dbReference>
<dbReference type="Pfam" id="PF13840">
    <property type="entry name" value="ACT_7"/>
    <property type="match status" value="1"/>
</dbReference>
<dbReference type="PANTHER" id="PTHR31131:SF6">
    <property type="entry name" value="CASTOR ACT DOMAIN-CONTAINING PROTEIN"/>
    <property type="match status" value="1"/>
</dbReference>
<dbReference type="InterPro" id="IPR045865">
    <property type="entry name" value="ACT-like_dom_sf"/>
</dbReference>
<reference evidence="4" key="1">
    <citation type="submission" date="2015-09" db="EMBL/GenBank/DDBJ databases">
        <title>Whole genome sequence of Pseudomonas fluorescens FW300-N2E3.</title>
        <authorList>
            <person name="Ray J."/>
            <person name="Melnyk R."/>
            <person name="Deutschbauer A."/>
        </authorList>
    </citation>
    <scope>NUCLEOTIDE SEQUENCE [LARGE SCALE GENOMIC DNA]</scope>
    <source>
        <strain evidence="4">FW300-N2E3</strain>
    </source>
</reference>
<sequence>MQLAKSINLKVLPDAYSISRLPGDEKLPSWADGAGFVSISRSPEELSIVCLQLRVPEGVKVDRDWRCFQFVGPFAFDETGIILSVIRPLTETGFGVFVVSTFDGDYMLLKDTDFEKGLTVLTEAGHKIHR</sequence>
<dbReference type="EMBL" id="CP012830">
    <property type="protein sequence ID" value="ALI04032.1"/>
    <property type="molecule type" value="Genomic_DNA"/>
</dbReference>
<evidence type="ECO:0000313" key="3">
    <source>
        <dbReference type="EMBL" id="ALI04032.1"/>
    </source>
</evidence>
<accession>A0A0N9WA33</accession>
<protein>
    <submittedName>
        <fullName evidence="3">Amino acid-binding protein</fullName>
    </submittedName>
</protein>
<name>A0A0N9WA33_PSEFL</name>
<dbReference type="SUPFAM" id="SSF55021">
    <property type="entry name" value="ACT-like"/>
    <property type="match status" value="2"/>
</dbReference>
<dbReference type="InterPro" id="IPR016540">
    <property type="entry name" value="UCP008459"/>
</dbReference>
<dbReference type="Gene3D" id="3.30.2130.10">
    <property type="entry name" value="VC0802-like"/>
    <property type="match status" value="1"/>
</dbReference>
<dbReference type="PANTHER" id="PTHR31131">
    <property type="entry name" value="CHROMOSOME 1, WHOLE GENOME SHOTGUN SEQUENCE"/>
    <property type="match status" value="1"/>
</dbReference>
<dbReference type="AlphaFoldDB" id="A0A0N9WA33"/>
<dbReference type="OrthoDB" id="5615858at2"/>
<dbReference type="InterPro" id="IPR049447">
    <property type="entry name" value="A9CJY8-like_N"/>
</dbReference>
<reference evidence="3 4" key="2">
    <citation type="journal article" date="2018" name="Nature">
        <title>Mutant phenotypes for thousands of bacterial genes of unknown function.</title>
        <authorList>
            <person name="Price M.N."/>
            <person name="Wetmore K.M."/>
            <person name="Waters R.J."/>
            <person name="Callaghan M."/>
            <person name="Ray J."/>
            <person name="Liu H."/>
            <person name="Kuehl J.V."/>
            <person name="Melnyk R.A."/>
            <person name="Lamson J.S."/>
            <person name="Suh Y."/>
            <person name="Carlson H.K."/>
            <person name="Esquivel Z."/>
            <person name="Sadeeshkumar H."/>
            <person name="Chakraborty R."/>
            <person name="Zane G.M."/>
            <person name="Rubin B.E."/>
            <person name="Wall J.D."/>
            <person name="Visel A."/>
            <person name="Bristow J."/>
            <person name="Blow M.J."/>
            <person name="Arkin A.P."/>
            <person name="Deutschbauer A.M."/>
        </authorList>
    </citation>
    <scope>NUCLEOTIDE SEQUENCE [LARGE SCALE GENOMIC DNA]</scope>
    <source>
        <strain evidence="3 4">FW300-N2E3</strain>
    </source>
</reference>
<evidence type="ECO:0000313" key="4">
    <source>
        <dbReference type="Proteomes" id="UP000066487"/>
    </source>
</evidence>